<reference evidence="2 3" key="1">
    <citation type="submission" date="2018-06" db="EMBL/GenBank/DDBJ databases">
        <title>A transcriptomic atlas of mushroom development highlights an independent origin of complex multicellularity.</title>
        <authorList>
            <consortium name="DOE Joint Genome Institute"/>
            <person name="Krizsan K."/>
            <person name="Almasi E."/>
            <person name="Merenyi Z."/>
            <person name="Sahu N."/>
            <person name="Viragh M."/>
            <person name="Koszo T."/>
            <person name="Mondo S."/>
            <person name="Kiss B."/>
            <person name="Balint B."/>
            <person name="Kues U."/>
            <person name="Barry K."/>
            <person name="Hegedus J.C."/>
            <person name="Henrissat B."/>
            <person name="Johnson J."/>
            <person name="Lipzen A."/>
            <person name="Ohm R."/>
            <person name="Nagy I."/>
            <person name="Pangilinan J."/>
            <person name="Yan J."/>
            <person name="Xiong Y."/>
            <person name="Grigoriev I.V."/>
            <person name="Hibbett D.S."/>
            <person name="Nagy L.G."/>
        </authorList>
    </citation>
    <scope>NUCLEOTIDE SEQUENCE [LARGE SCALE GENOMIC DNA]</scope>
    <source>
        <strain evidence="2 3">SZMC22713</strain>
    </source>
</reference>
<dbReference type="AlphaFoldDB" id="A0A4Y7QAW8"/>
<evidence type="ECO:0000313" key="2">
    <source>
        <dbReference type="EMBL" id="TDL24516.1"/>
    </source>
</evidence>
<sequence length="184" mass="19075">MKFFTAPLSLLTLLAPLLVSNIGAGAVPAPALASTDANLPADILNLLNIGLVSQINVFISEDSFVTNIVTANFTVHNPLPVEITLDSVSAAAGIDGSVFSTFATSFKKFFVPPFSSKNSGLIQNVVLTQGIDAALGIVPLGVLDIIDGNVTIRGATIFGFGGIKVPLIGLVQKNISTSYEFVLS</sequence>
<dbReference type="VEuPathDB" id="FungiDB:BD410DRAFT_896719"/>
<dbReference type="EMBL" id="ML170166">
    <property type="protein sequence ID" value="TDL24516.1"/>
    <property type="molecule type" value="Genomic_DNA"/>
</dbReference>
<evidence type="ECO:0008006" key="4">
    <source>
        <dbReference type="Google" id="ProtNLM"/>
    </source>
</evidence>
<dbReference type="OrthoDB" id="3251634at2759"/>
<feature type="signal peptide" evidence="1">
    <location>
        <begin position="1"/>
        <end position="25"/>
    </location>
</feature>
<organism evidence="2 3">
    <name type="scientific">Rickenella mellea</name>
    <dbReference type="NCBI Taxonomy" id="50990"/>
    <lineage>
        <taxon>Eukaryota</taxon>
        <taxon>Fungi</taxon>
        <taxon>Dikarya</taxon>
        <taxon>Basidiomycota</taxon>
        <taxon>Agaricomycotina</taxon>
        <taxon>Agaricomycetes</taxon>
        <taxon>Hymenochaetales</taxon>
        <taxon>Rickenellaceae</taxon>
        <taxon>Rickenella</taxon>
    </lineage>
</organism>
<keyword evidence="1" id="KW-0732">Signal</keyword>
<evidence type="ECO:0000313" key="3">
    <source>
        <dbReference type="Proteomes" id="UP000294933"/>
    </source>
</evidence>
<gene>
    <name evidence="2" type="ORF">BD410DRAFT_896719</name>
</gene>
<accession>A0A4Y7QAW8</accession>
<dbReference type="Proteomes" id="UP000294933">
    <property type="component" value="Unassembled WGS sequence"/>
</dbReference>
<protein>
    <recommendedName>
        <fullName evidence="4">Late embryogenesis abundant protein LEA-2 subgroup domain-containing protein</fullName>
    </recommendedName>
</protein>
<evidence type="ECO:0000256" key="1">
    <source>
        <dbReference type="SAM" id="SignalP"/>
    </source>
</evidence>
<feature type="chain" id="PRO_5021361860" description="Late embryogenesis abundant protein LEA-2 subgroup domain-containing protein" evidence="1">
    <location>
        <begin position="26"/>
        <end position="184"/>
    </location>
</feature>
<name>A0A4Y7QAW8_9AGAM</name>
<keyword evidence="3" id="KW-1185">Reference proteome</keyword>
<proteinExistence type="predicted"/>